<comment type="similarity">
    <text evidence="2">Belongs to the class-I pyridoxal-phosphate-dependent aminotransferase family.</text>
</comment>
<evidence type="ECO:0000256" key="5">
    <source>
        <dbReference type="ARBA" id="ARBA00022898"/>
    </source>
</evidence>
<evidence type="ECO:0000259" key="6">
    <source>
        <dbReference type="Pfam" id="PF00155"/>
    </source>
</evidence>
<reference evidence="7" key="1">
    <citation type="submission" date="2018-05" db="EMBL/GenBank/DDBJ databases">
        <authorList>
            <person name="Lanie J.A."/>
            <person name="Ng W.-L."/>
            <person name="Kazmierczak K.M."/>
            <person name="Andrzejewski T.M."/>
            <person name="Davidsen T.M."/>
            <person name="Wayne K.J."/>
            <person name="Tettelin H."/>
            <person name="Glass J.I."/>
            <person name="Rusch D."/>
            <person name="Podicherti R."/>
            <person name="Tsui H.-C.T."/>
            <person name="Winkler M.E."/>
        </authorList>
    </citation>
    <scope>NUCLEOTIDE SEQUENCE</scope>
</reference>
<dbReference type="PANTHER" id="PTHR46383">
    <property type="entry name" value="ASPARTATE AMINOTRANSFERASE"/>
    <property type="match status" value="1"/>
</dbReference>
<dbReference type="Pfam" id="PF00155">
    <property type="entry name" value="Aminotran_1_2"/>
    <property type="match status" value="1"/>
</dbReference>
<dbReference type="InterPro" id="IPR004839">
    <property type="entry name" value="Aminotransferase_I/II_large"/>
</dbReference>
<dbReference type="InterPro" id="IPR015421">
    <property type="entry name" value="PyrdxlP-dep_Trfase_major"/>
</dbReference>
<dbReference type="GO" id="GO:0006520">
    <property type="term" value="P:amino acid metabolic process"/>
    <property type="evidence" value="ECO:0007669"/>
    <property type="project" value="InterPro"/>
</dbReference>
<dbReference type="EMBL" id="UINC01000563">
    <property type="protein sequence ID" value="SUZ57534.1"/>
    <property type="molecule type" value="Genomic_DNA"/>
</dbReference>
<organism evidence="7">
    <name type="scientific">marine metagenome</name>
    <dbReference type="NCBI Taxonomy" id="408172"/>
    <lineage>
        <taxon>unclassified sequences</taxon>
        <taxon>metagenomes</taxon>
        <taxon>ecological metagenomes</taxon>
    </lineage>
</organism>
<protein>
    <recommendedName>
        <fullName evidence="6">Aminotransferase class I/classII large domain-containing protein</fullName>
    </recommendedName>
</protein>
<dbReference type="InterPro" id="IPR015424">
    <property type="entry name" value="PyrdxlP-dep_Trfase"/>
</dbReference>
<evidence type="ECO:0000256" key="4">
    <source>
        <dbReference type="ARBA" id="ARBA00022679"/>
    </source>
</evidence>
<evidence type="ECO:0000313" key="7">
    <source>
        <dbReference type="EMBL" id="SUZ57534.1"/>
    </source>
</evidence>
<dbReference type="SUPFAM" id="SSF53383">
    <property type="entry name" value="PLP-dependent transferases"/>
    <property type="match status" value="1"/>
</dbReference>
<dbReference type="InterPro" id="IPR050596">
    <property type="entry name" value="AspAT/PAT-like"/>
</dbReference>
<keyword evidence="4" id="KW-0808">Transferase</keyword>
<gene>
    <name evidence="7" type="ORF">METZ01_LOCUS10388</name>
</gene>
<dbReference type="GO" id="GO:0008483">
    <property type="term" value="F:transaminase activity"/>
    <property type="evidence" value="ECO:0007669"/>
    <property type="project" value="UniProtKB-KW"/>
</dbReference>
<comment type="cofactor">
    <cofactor evidence="1">
        <name>pyridoxal 5'-phosphate</name>
        <dbReference type="ChEBI" id="CHEBI:597326"/>
    </cofactor>
</comment>
<dbReference type="InterPro" id="IPR015422">
    <property type="entry name" value="PyrdxlP-dep_Trfase_small"/>
</dbReference>
<name>A0A381NTT9_9ZZZZ</name>
<dbReference type="Gene3D" id="3.90.1150.10">
    <property type="entry name" value="Aspartate Aminotransferase, domain 1"/>
    <property type="match status" value="1"/>
</dbReference>
<dbReference type="PANTHER" id="PTHR46383:SF1">
    <property type="entry name" value="ASPARTATE AMINOTRANSFERASE"/>
    <property type="match status" value="1"/>
</dbReference>
<dbReference type="PROSITE" id="PS00105">
    <property type="entry name" value="AA_TRANSFER_CLASS_1"/>
    <property type="match status" value="1"/>
</dbReference>
<dbReference type="CDD" id="cd00609">
    <property type="entry name" value="AAT_like"/>
    <property type="match status" value="1"/>
</dbReference>
<dbReference type="AlphaFoldDB" id="A0A381NTT9"/>
<accession>A0A381NTT9</accession>
<keyword evidence="3" id="KW-0032">Aminotransferase</keyword>
<evidence type="ECO:0000256" key="3">
    <source>
        <dbReference type="ARBA" id="ARBA00022576"/>
    </source>
</evidence>
<evidence type="ECO:0000256" key="1">
    <source>
        <dbReference type="ARBA" id="ARBA00001933"/>
    </source>
</evidence>
<evidence type="ECO:0000256" key="2">
    <source>
        <dbReference type="ARBA" id="ARBA00007441"/>
    </source>
</evidence>
<feature type="domain" description="Aminotransferase class I/classII large" evidence="6">
    <location>
        <begin position="41"/>
        <end position="395"/>
    </location>
</feature>
<keyword evidence="5" id="KW-0663">Pyridoxal phosphate</keyword>
<dbReference type="GO" id="GO:0030170">
    <property type="term" value="F:pyridoxal phosphate binding"/>
    <property type="evidence" value="ECO:0007669"/>
    <property type="project" value="InterPro"/>
</dbReference>
<sequence length="401" mass="44446">MIQKQKKSNHSSIAGRINSILPSATLTISAKAMELRAQGLDIISLSQGEPDFDTPEHIKKGAIQAINRGATKYTAVDGTPELKEAIINKFSKDNNLIYQPENILVSSGAKQTCYNLFQSVLEEGTEAIVVSPYWVSYPDMVTLTGGTPIILRTTPQNNFKLSTVDLRSLLNDKTRLLMLNSPSNPTGFTYSKNQYQEIGEVLKDFPNVLIASDEIYEHIYWGKERYYSFAEACPDLFNRTITINGLSKAYAMTGWRIGYCGGPKEIIQAMKKIQGQSTSNASSISQAASISALNGSLDYVVSMVGEYKNRYHYLFNTLEKINGFKLQESSGAFYAFPEVIGAINRLNLSDDIEFSKYLLEKAQVAVIPGSAFGAPGHIRISFATSMELLEEAMDRMKRVVE</sequence>
<dbReference type="FunFam" id="3.40.640.10:FF:000033">
    <property type="entry name" value="Aspartate aminotransferase"/>
    <property type="match status" value="1"/>
</dbReference>
<dbReference type="Gene3D" id="3.40.640.10">
    <property type="entry name" value="Type I PLP-dependent aspartate aminotransferase-like (Major domain)"/>
    <property type="match status" value="1"/>
</dbReference>
<dbReference type="InterPro" id="IPR004838">
    <property type="entry name" value="NHTrfase_class1_PyrdxlP-BS"/>
</dbReference>
<proteinExistence type="inferred from homology"/>